<comment type="caution">
    <text evidence="1">The sequence shown here is derived from an EMBL/GenBank/DDBJ whole genome shotgun (WGS) entry which is preliminary data.</text>
</comment>
<reference evidence="1" key="1">
    <citation type="journal article" date="2019" name="bioRxiv">
        <title>The Genome of the Zebra Mussel, Dreissena polymorpha: A Resource for Invasive Species Research.</title>
        <authorList>
            <person name="McCartney M.A."/>
            <person name="Auch B."/>
            <person name="Kono T."/>
            <person name="Mallez S."/>
            <person name="Zhang Y."/>
            <person name="Obille A."/>
            <person name="Becker A."/>
            <person name="Abrahante J.E."/>
            <person name="Garbe J."/>
            <person name="Badalamenti J.P."/>
            <person name="Herman A."/>
            <person name="Mangelson H."/>
            <person name="Liachko I."/>
            <person name="Sullivan S."/>
            <person name="Sone E.D."/>
            <person name="Koren S."/>
            <person name="Silverstein K.A.T."/>
            <person name="Beckman K.B."/>
            <person name="Gohl D.M."/>
        </authorList>
    </citation>
    <scope>NUCLEOTIDE SEQUENCE</scope>
    <source>
        <strain evidence="1">Duluth1</strain>
        <tissue evidence="1">Whole animal</tissue>
    </source>
</reference>
<dbReference type="AlphaFoldDB" id="A0A9D4LLX0"/>
<dbReference type="Proteomes" id="UP000828390">
    <property type="component" value="Unassembled WGS sequence"/>
</dbReference>
<organism evidence="1 2">
    <name type="scientific">Dreissena polymorpha</name>
    <name type="common">Zebra mussel</name>
    <name type="synonym">Mytilus polymorpha</name>
    <dbReference type="NCBI Taxonomy" id="45954"/>
    <lineage>
        <taxon>Eukaryota</taxon>
        <taxon>Metazoa</taxon>
        <taxon>Spiralia</taxon>
        <taxon>Lophotrochozoa</taxon>
        <taxon>Mollusca</taxon>
        <taxon>Bivalvia</taxon>
        <taxon>Autobranchia</taxon>
        <taxon>Heteroconchia</taxon>
        <taxon>Euheterodonta</taxon>
        <taxon>Imparidentia</taxon>
        <taxon>Neoheterodontei</taxon>
        <taxon>Myida</taxon>
        <taxon>Dreissenoidea</taxon>
        <taxon>Dreissenidae</taxon>
        <taxon>Dreissena</taxon>
    </lineage>
</organism>
<dbReference type="EMBL" id="JAIWYP010000002">
    <property type="protein sequence ID" value="KAH3860425.1"/>
    <property type="molecule type" value="Genomic_DNA"/>
</dbReference>
<accession>A0A9D4LLX0</accession>
<proteinExistence type="predicted"/>
<name>A0A9D4LLX0_DREPO</name>
<reference evidence="1" key="2">
    <citation type="submission" date="2020-11" db="EMBL/GenBank/DDBJ databases">
        <authorList>
            <person name="McCartney M.A."/>
            <person name="Auch B."/>
            <person name="Kono T."/>
            <person name="Mallez S."/>
            <person name="Becker A."/>
            <person name="Gohl D.M."/>
            <person name="Silverstein K.A.T."/>
            <person name="Koren S."/>
            <person name="Bechman K.B."/>
            <person name="Herman A."/>
            <person name="Abrahante J.E."/>
            <person name="Garbe J."/>
        </authorList>
    </citation>
    <scope>NUCLEOTIDE SEQUENCE</scope>
    <source>
        <strain evidence="1">Duluth1</strain>
        <tissue evidence="1">Whole animal</tissue>
    </source>
</reference>
<keyword evidence="2" id="KW-1185">Reference proteome</keyword>
<evidence type="ECO:0000313" key="2">
    <source>
        <dbReference type="Proteomes" id="UP000828390"/>
    </source>
</evidence>
<protein>
    <submittedName>
        <fullName evidence="1">Uncharacterized protein</fullName>
    </submittedName>
</protein>
<gene>
    <name evidence="1" type="ORF">DPMN_023325</name>
</gene>
<evidence type="ECO:0000313" key="1">
    <source>
        <dbReference type="EMBL" id="KAH3860425.1"/>
    </source>
</evidence>
<sequence>MFLKKNHNQIRVFHHGNWTINVTKSVDMKNAPPPGHDIIGTHCFTKFHEDGTIDVASRVLKSHKKKNAPPPCANVFQPTGTNFELAQVIIGPYLLTKFHDDGQ</sequence>